<protein>
    <submittedName>
        <fullName evidence="2">Uncharacterized protein</fullName>
    </submittedName>
</protein>
<accession>T0QM61</accession>
<sequence length="914" mass="100357">MEPPWRDKYERLGEEHRQLKRHMHELKLELKRTTTKLRAKPDARAAGPQAYVQSLEHEKAALTTRVRSLELRLTNLPGGAPAKHIATVKRKQSATQTEGETTTVENNAPQMALVDALRSRLTELAANLARLGQENALLQDANEKLQDAASTMPSELVDRSALLQAQSETTRARFDLGLVSSKLADAQMQLQAQATVQAQTLTQLDALLSANTTAQAECARLRHVEADANTKDATIQHLREDVCQLRNESLQLHALVGSLSSTPFGHDSIRSNIDRLMLQTKDLEEQNTLLDAEVANERQRSRHLDATVQTLKHQVVELQKQLQTQADAEASLRTELAERSLAFEALSFQVGVLRAPTTSAVFTSALAIATKQRCHPSNTPFLLDTASASSIEHLEAKLARLTDASAPTFRDVARLQQVANTYKELNADLEMQLATQRRQFEIELQHLQSDLADAQRALLARTRSGRPMAPAAIPTPQAPALSDVEDTNELRIALDQLDCMLGATPHVLVLDYGAFESQVSPRLQDESPLAFATSFAVVVDAAFFAASYVRLELHALTTHVPTLTAVATLSLEPLFASITGRLEVLVHLMDPRLGTHVASLRAAVTLASPVSARYGNEVVSPSCMDMPPSDTSPQTTAVEISLVSLFADPVAFAVCGMLDASTLSLEYSFFGYLAIRTPLVLPASGSFHVLSGSTQRHFTLHGASTDARLQTYALHVSLLQDNVYMATATIPLRSLVLTSSGTKRHGHRSRLLGSFALVRHDDGHVLGRLGVAVTRTTSICPRAMTWQPAWWATLCLQFQSGAIDIDVAGFLVVVHGGVCFQTQRNRMWAMRRGGTMTETSEATAYIASFPDAAQDVVRRLLFVVQWSPAWLAIEDDVLSYWRLKHHRLDALLPSPSTTTMPSKSFQETLEHAMY</sequence>
<name>T0QM61_SAPDV</name>
<dbReference type="VEuPathDB" id="FungiDB:SDRG_03375"/>
<reference evidence="2 3" key="1">
    <citation type="submission" date="2012-04" db="EMBL/GenBank/DDBJ databases">
        <title>The Genome Sequence of Saprolegnia declina VS20.</title>
        <authorList>
            <consortium name="The Broad Institute Genome Sequencing Platform"/>
            <person name="Russ C."/>
            <person name="Nusbaum C."/>
            <person name="Tyler B."/>
            <person name="van West P."/>
            <person name="Dieguez-Uribeondo J."/>
            <person name="de Bruijn I."/>
            <person name="Tripathy S."/>
            <person name="Jiang R."/>
            <person name="Young S.K."/>
            <person name="Zeng Q."/>
            <person name="Gargeya S."/>
            <person name="Fitzgerald M."/>
            <person name="Haas B."/>
            <person name="Abouelleil A."/>
            <person name="Alvarado L."/>
            <person name="Arachchi H.M."/>
            <person name="Berlin A."/>
            <person name="Chapman S.B."/>
            <person name="Goldberg J."/>
            <person name="Griggs A."/>
            <person name="Gujja S."/>
            <person name="Hansen M."/>
            <person name="Howarth C."/>
            <person name="Imamovic A."/>
            <person name="Larimer J."/>
            <person name="McCowen C."/>
            <person name="Montmayeur A."/>
            <person name="Murphy C."/>
            <person name="Neiman D."/>
            <person name="Pearson M."/>
            <person name="Priest M."/>
            <person name="Roberts A."/>
            <person name="Saif S."/>
            <person name="Shea T."/>
            <person name="Sisk P."/>
            <person name="Sykes S."/>
            <person name="Wortman J."/>
            <person name="Nusbaum C."/>
            <person name="Birren B."/>
        </authorList>
    </citation>
    <scope>NUCLEOTIDE SEQUENCE [LARGE SCALE GENOMIC DNA]</scope>
    <source>
        <strain evidence="2 3">VS20</strain>
    </source>
</reference>
<dbReference type="EMBL" id="JH767139">
    <property type="protein sequence ID" value="EQC39169.1"/>
    <property type="molecule type" value="Genomic_DNA"/>
</dbReference>
<dbReference type="OrthoDB" id="69018at2759"/>
<keyword evidence="3" id="KW-1185">Reference proteome</keyword>
<dbReference type="GO" id="GO:1905515">
    <property type="term" value="P:non-motile cilium assembly"/>
    <property type="evidence" value="ECO:0007669"/>
    <property type="project" value="TreeGrafter"/>
</dbReference>
<keyword evidence="1" id="KW-0175">Coiled coil</keyword>
<dbReference type="PANTHER" id="PTHR14240:SF1">
    <property type="entry name" value="PROTEIN FANTOM-RELATED"/>
    <property type="match status" value="1"/>
</dbReference>
<evidence type="ECO:0000313" key="3">
    <source>
        <dbReference type="Proteomes" id="UP000030762"/>
    </source>
</evidence>
<feature type="coiled-coil region" evidence="1">
    <location>
        <begin position="412"/>
        <end position="457"/>
    </location>
</feature>
<dbReference type="eggNOG" id="ENOG502SDRS">
    <property type="taxonomic scope" value="Eukaryota"/>
</dbReference>
<dbReference type="GO" id="GO:0035869">
    <property type="term" value="C:ciliary transition zone"/>
    <property type="evidence" value="ECO:0007669"/>
    <property type="project" value="TreeGrafter"/>
</dbReference>
<dbReference type="PANTHER" id="PTHR14240">
    <property type="entry name" value="RETINITIS PIGMENTOSA GTPASE REGULATOR-INTERACTING PROTEIN"/>
    <property type="match status" value="1"/>
</dbReference>
<gene>
    <name evidence="2" type="ORF">SDRG_03375</name>
</gene>
<dbReference type="InParanoid" id="T0QM61"/>
<dbReference type="Proteomes" id="UP000030762">
    <property type="component" value="Unassembled WGS sequence"/>
</dbReference>
<feature type="coiled-coil region" evidence="1">
    <location>
        <begin position="266"/>
        <end position="328"/>
    </location>
</feature>
<dbReference type="GeneID" id="19944102"/>
<proteinExistence type="predicted"/>
<feature type="coiled-coil region" evidence="1">
    <location>
        <begin position="114"/>
        <end position="148"/>
    </location>
</feature>
<dbReference type="STRING" id="1156394.T0QM61"/>
<dbReference type="InterPro" id="IPR031139">
    <property type="entry name" value="RPGRIP1_fam"/>
</dbReference>
<organism evidence="2 3">
    <name type="scientific">Saprolegnia diclina (strain VS20)</name>
    <dbReference type="NCBI Taxonomy" id="1156394"/>
    <lineage>
        <taxon>Eukaryota</taxon>
        <taxon>Sar</taxon>
        <taxon>Stramenopiles</taxon>
        <taxon>Oomycota</taxon>
        <taxon>Saprolegniomycetes</taxon>
        <taxon>Saprolegniales</taxon>
        <taxon>Saprolegniaceae</taxon>
        <taxon>Saprolegnia</taxon>
    </lineage>
</organism>
<evidence type="ECO:0000313" key="2">
    <source>
        <dbReference type="EMBL" id="EQC39169.1"/>
    </source>
</evidence>
<evidence type="ECO:0000256" key="1">
    <source>
        <dbReference type="SAM" id="Coils"/>
    </source>
</evidence>
<dbReference type="AlphaFoldDB" id="T0QM61"/>
<feature type="coiled-coil region" evidence="1">
    <location>
        <begin position="9"/>
        <end position="72"/>
    </location>
</feature>
<dbReference type="RefSeq" id="XP_008607230.1">
    <property type="nucleotide sequence ID" value="XM_008609008.1"/>
</dbReference>